<proteinExistence type="predicted"/>
<dbReference type="HOGENOM" id="CLU_2723218_0_0_1"/>
<reference evidence="1 2" key="1">
    <citation type="submission" date="2014-04" db="EMBL/GenBank/DDBJ databases">
        <authorList>
            <consortium name="DOE Joint Genome Institute"/>
            <person name="Kuo A."/>
            <person name="Kohler A."/>
            <person name="Costa M.D."/>
            <person name="Nagy L.G."/>
            <person name="Floudas D."/>
            <person name="Copeland A."/>
            <person name="Barry K.W."/>
            <person name="Cichocki N."/>
            <person name="Veneault-Fourrey C."/>
            <person name="LaButti K."/>
            <person name="Lindquist E.A."/>
            <person name="Lipzen A."/>
            <person name="Lundell T."/>
            <person name="Morin E."/>
            <person name="Murat C."/>
            <person name="Sun H."/>
            <person name="Tunlid A."/>
            <person name="Henrissat B."/>
            <person name="Grigoriev I.V."/>
            <person name="Hibbett D.S."/>
            <person name="Martin F."/>
            <person name="Nordberg H.P."/>
            <person name="Cantor M.N."/>
            <person name="Hua S.X."/>
        </authorList>
    </citation>
    <scope>NUCLEOTIDE SEQUENCE [LARGE SCALE GENOMIC DNA]</scope>
    <source>
        <strain evidence="1 2">Marx 270</strain>
    </source>
</reference>
<protein>
    <submittedName>
        <fullName evidence="1">Uncharacterized protein</fullName>
    </submittedName>
</protein>
<evidence type="ECO:0000313" key="1">
    <source>
        <dbReference type="EMBL" id="KIO04331.1"/>
    </source>
</evidence>
<evidence type="ECO:0000313" key="2">
    <source>
        <dbReference type="Proteomes" id="UP000054217"/>
    </source>
</evidence>
<reference evidence="2" key="2">
    <citation type="submission" date="2015-01" db="EMBL/GenBank/DDBJ databases">
        <title>Evolutionary Origins and Diversification of the Mycorrhizal Mutualists.</title>
        <authorList>
            <consortium name="DOE Joint Genome Institute"/>
            <consortium name="Mycorrhizal Genomics Consortium"/>
            <person name="Kohler A."/>
            <person name="Kuo A."/>
            <person name="Nagy L.G."/>
            <person name="Floudas D."/>
            <person name="Copeland A."/>
            <person name="Barry K.W."/>
            <person name="Cichocki N."/>
            <person name="Veneault-Fourrey C."/>
            <person name="LaButti K."/>
            <person name="Lindquist E.A."/>
            <person name="Lipzen A."/>
            <person name="Lundell T."/>
            <person name="Morin E."/>
            <person name="Murat C."/>
            <person name="Riley R."/>
            <person name="Ohm R."/>
            <person name="Sun H."/>
            <person name="Tunlid A."/>
            <person name="Henrissat B."/>
            <person name="Grigoriev I.V."/>
            <person name="Hibbett D.S."/>
            <person name="Martin F."/>
        </authorList>
    </citation>
    <scope>NUCLEOTIDE SEQUENCE [LARGE SCALE GENOMIC DNA]</scope>
    <source>
        <strain evidence="2">Marx 270</strain>
    </source>
</reference>
<dbReference type="EMBL" id="KN831972">
    <property type="protein sequence ID" value="KIO04331.1"/>
    <property type="molecule type" value="Genomic_DNA"/>
</dbReference>
<dbReference type="InParanoid" id="A0A0C3P992"/>
<gene>
    <name evidence="1" type="ORF">M404DRAFT_558648</name>
</gene>
<accession>A0A0C3P992</accession>
<organism evidence="1 2">
    <name type="scientific">Pisolithus tinctorius Marx 270</name>
    <dbReference type="NCBI Taxonomy" id="870435"/>
    <lineage>
        <taxon>Eukaryota</taxon>
        <taxon>Fungi</taxon>
        <taxon>Dikarya</taxon>
        <taxon>Basidiomycota</taxon>
        <taxon>Agaricomycotina</taxon>
        <taxon>Agaricomycetes</taxon>
        <taxon>Agaricomycetidae</taxon>
        <taxon>Boletales</taxon>
        <taxon>Sclerodermatineae</taxon>
        <taxon>Pisolithaceae</taxon>
        <taxon>Pisolithus</taxon>
    </lineage>
</organism>
<dbReference type="AlphaFoldDB" id="A0A0C3P992"/>
<name>A0A0C3P992_PISTI</name>
<keyword evidence="2" id="KW-1185">Reference proteome</keyword>
<dbReference type="Proteomes" id="UP000054217">
    <property type="component" value="Unassembled WGS sequence"/>
</dbReference>
<sequence>MAIIDDDKILGNLSPPIPGKPLLPTRQLSSIFVTPPPHRYWYVPLAVCRSCHLPSFPFSSLECFLLDPRGRE</sequence>